<dbReference type="STRING" id="39482.ERS852491_04531"/>
<evidence type="ECO:0000313" key="2">
    <source>
        <dbReference type="Proteomes" id="UP000095544"/>
    </source>
</evidence>
<accession>A0A174LEE0</accession>
<reference evidence="1 2" key="1">
    <citation type="submission" date="2015-09" db="EMBL/GenBank/DDBJ databases">
        <authorList>
            <consortium name="Pathogen Informatics"/>
        </authorList>
    </citation>
    <scope>NUCLEOTIDE SEQUENCE [LARGE SCALE GENOMIC DNA]</scope>
    <source>
        <strain evidence="1 2">2789STDY5834876</strain>
    </source>
</reference>
<dbReference type="Proteomes" id="UP000095544">
    <property type="component" value="Unassembled WGS sequence"/>
</dbReference>
<evidence type="ECO:0000313" key="1">
    <source>
        <dbReference type="EMBL" id="CUP20225.1"/>
    </source>
</evidence>
<protein>
    <recommendedName>
        <fullName evidence="3">DUF551 domain-containing protein</fullName>
    </recommendedName>
</protein>
<proteinExistence type="predicted"/>
<organism evidence="1 2">
    <name type="scientific">Faecalicatena contorta</name>
    <dbReference type="NCBI Taxonomy" id="39482"/>
    <lineage>
        <taxon>Bacteria</taxon>
        <taxon>Bacillati</taxon>
        <taxon>Bacillota</taxon>
        <taxon>Clostridia</taxon>
        <taxon>Lachnospirales</taxon>
        <taxon>Lachnospiraceae</taxon>
        <taxon>Faecalicatena</taxon>
    </lineage>
</organism>
<gene>
    <name evidence="1" type="ORF">ERS852491_04531</name>
</gene>
<dbReference type="EMBL" id="CYZU01000066">
    <property type="protein sequence ID" value="CUP20225.1"/>
    <property type="molecule type" value="Genomic_DNA"/>
</dbReference>
<name>A0A174LEE0_9FIRM</name>
<dbReference type="OrthoDB" id="1938254at2"/>
<dbReference type="AlphaFoldDB" id="A0A174LEE0"/>
<sequence length="129" mass="14849">MKVKLEVEMPEGCYDCQFCAGTECGVAEGMPTIDLFGEEGLRPKWCPLIPEEINKLLTNWIPVSERLPEDIVNPITRDAYVYPVTIDLGGVTDTRYYSFCRGHWYNQSLKEMDELVIAWQARPEPYKPE</sequence>
<evidence type="ECO:0008006" key="3">
    <source>
        <dbReference type="Google" id="ProtNLM"/>
    </source>
</evidence>
<dbReference type="RefSeq" id="WP_055155028.1">
    <property type="nucleotide sequence ID" value="NZ_CYZU01000066.1"/>
</dbReference>